<dbReference type="Gene3D" id="3.40.50.720">
    <property type="entry name" value="NAD(P)-binding Rossmann-like Domain"/>
    <property type="match status" value="1"/>
</dbReference>
<feature type="domain" description="NAD-dependent epimerase/dehydratase" evidence="1">
    <location>
        <begin position="3"/>
        <end position="211"/>
    </location>
</feature>
<evidence type="ECO:0000259" key="1">
    <source>
        <dbReference type="Pfam" id="PF01370"/>
    </source>
</evidence>
<dbReference type="EMBL" id="QJTE01000006">
    <property type="protein sequence ID" value="PYE81414.1"/>
    <property type="molecule type" value="Genomic_DNA"/>
</dbReference>
<accession>A0A318SZE8</accession>
<sequence length="276" mass="28908">MRVVLSGATGLVGHPIAAHLVAAGHAVTTLGRRASPLGLPHLDWDLGGRCPDLGFADALVHAAFAHVPGRYRGGEGGDPAGFIRRNGDGTRHLFDAARGSRIVFLSSRAVYGSRPPGTCLTEDMIPQPDTLYGTLKRDIEAEVIARGGIALRATGVYGPPPPGRDHKWSALFADFRAGRPIAPRVATEVHAEDVAAAVAVALRHPGPDVLNLSDITLDRRDLLAAYASVTGHSGHLPRRADAGAVCAMETGKLRSLGWSPRGIAGLHPALRAMTAL</sequence>
<dbReference type="InterPro" id="IPR050177">
    <property type="entry name" value="Lipid_A_modif_metabolic_enz"/>
</dbReference>
<dbReference type="InterPro" id="IPR036291">
    <property type="entry name" value="NAD(P)-bd_dom_sf"/>
</dbReference>
<evidence type="ECO:0000313" key="3">
    <source>
        <dbReference type="Proteomes" id="UP000248311"/>
    </source>
</evidence>
<evidence type="ECO:0000313" key="2">
    <source>
        <dbReference type="EMBL" id="PYE81414.1"/>
    </source>
</evidence>
<name>A0A318SZE8_9RHOB</name>
<organism evidence="2 3">
    <name type="scientific">Pseudoroseicyclus aestuarii</name>
    <dbReference type="NCBI Taxonomy" id="1795041"/>
    <lineage>
        <taxon>Bacteria</taxon>
        <taxon>Pseudomonadati</taxon>
        <taxon>Pseudomonadota</taxon>
        <taxon>Alphaproteobacteria</taxon>
        <taxon>Rhodobacterales</taxon>
        <taxon>Paracoccaceae</taxon>
        <taxon>Pseudoroseicyclus</taxon>
    </lineage>
</organism>
<dbReference type="PANTHER" id="PTHR43245:SF55">
    <property type="entry name" value="NAD(P)-BINDING DOMAIN-CONTAINING PROTEIN"/>
    <property type="match status" value="1"/>
</dbReference>
<proteinExistence type="predicted"/>
<dbReference type="AlphaFoldDB" id="A0A318SZE8"/>
<comment type="caution">
    <text evidence="2">The sequence shown here is derived from an EMBL/GenBank/DDBJ whole genome shotgun (WGS) entry which is preliminary data.</text>
</comment>
<reference evidence="2 3" key="1">
    <citation type="submission" date="2018-06" db="EMBL/GenBank/DDBJ databases">
        <title>Genomic Encyclopedia of Type Strains, Phase III (KMG-III): the genomes of soil and plant-associated and newly described type strains.</title>
        <authorList>
            <person name="Whitman W."/>
        </authorList>
    </citation>
    <scope>NUCLEOTIDE SEQUENCE [LARGE SCALE GENOMIC DNA]</scope>
    <source>
        <strain evidence="2 3">CECT 9025</strain>
    </source>
</reference>
<dbReference type="RefSeq" id="WP_110815428.1">
    <property type="nucleotide sequence ID" value="NZ_QJTE01000006.1"/>
</dbReference>
<dbReference type="PANTHER" id="PTHR43245">
    <property type="entry name" value="BIFUNCTIONAL POLYMYXIN RESISTANCE PROTEIN ARNA"/>
    <property type="match status" value="1"/>
</dbReference>
<dbReference type="OrthoDB" id="9814124at2"/>
<protein>
    <submittedName>
        <fullName evidence="2">Nucleoside-diphosphate-sugar epimerase</fullName>
    </submittedName>
</protein>
<keyword evidence="3" id="KW-1185">Reference proteome</keyword>
<dbReference type="SUPFAM" id="SSF51735">
    <property type="entry name" value="NAD(P)-binding Rossmann-fold domains"/>
    <property type="match status" value="1"/>
</dbReference>
<dbReference type="Proteomes" id="UP000248311">
    <property type="component" value="Unassembled WGS sequence"/>
</dbReference>
<dbReference type="CDD" id="cd08946">
    <property type="entry name" value="SDR_e"/>
    <property type="match status" value="1"/>
</dbReference>
<dbReference type="InterPro" id="IPR001509">
    <property type="entry name" value="Epimerase_deHydtase"/>
</dbReference>
<dbReference type="Pfam" id="PF01370">
    <property type="entry name" value="Epimerase"/>
    <property type="match status" value="1"/>
</dbReference>
<gene>
    <name evidence="2" type="ORF">DFP88_10693</name>
</gene>